<keyword evidence="2" id="KW-1185">Reference proteome</keyword>
<name>B2A118_NATTJ</name>
<dbReference type="HOGENOM" id="CLU_3170585_0_0_9"/>
<protein>
    <submittedName>
        <fullName evidence="1">Uncharacterized protein</fullName>
    </submittedName>
</protein>
<reference evidence="1 2" key="2">
    <citation type="journal article" date="2011" name="J. Bacteriol.">
        <title>Complete genome sequence of the anaerobic, halophilic alkalithermophile Natranaerobius thermophilus JW/NM-WN-LF.</title>
        <authorList>
            <person name="Zhao B."/>
            <person name="Mesbah N.M."/>
            <person name="Dalin E."/>
            <person name="Goodwin L."/>
            <person name="Nolan M."/>
            <person name="Pitluck S."/>
            <person name="Chertkov O."/>
            <person name="Brettin T.S."/>
            <person name="Han J."/>
            <person name="Larimer F.W."/>
            <person name="Land M.L."/>
            <person name="Hauser L."/>
            <person name="Kyrpides N."/>
            <person name="Wiegel J."/>
        </authorList>
    </citation>
    <scope>NUCLEOTIDE SEQUENCE [LARGE SCALE GENOMIC DNA]</scope>
    <source>
        <strain evidence="2">ATCC BAA-1301 / DSM 18059 / JW/NM-WN-LF</strain>
    </source>
</reference>
<reference evidence="1 2" key="1">
    <citation type="submission" date="2008-04" db="EMBL/GenBank/DDBJ databases">
        <title>Complete sequence of chromosome of Natranaerobius thermophilus JW/NM-WN-LF.</title>
        <authorList>
            <consortium name="US DOE Joint Genome Institute"/>
            <person name="Copeland A."/>
            <person name="Lucas S."/>
            <person name="Lapidus A."/>
            <person name="Glavina del Rio T."/>
            <person name="Dalin E."/>
            <person name="Tice H."/>
            <person name="Bruce D."/>
            <person name="Goodwin L."/>
            <person name="Pitluck S."/>
            <person name="Chertkov O."/>
            <person name="Brettin T."/>
            <person name="Detter J.C."/>
            <person name="Han C."/>
            <person name="Kuske C.R."/>
            <person name="Schmutz J."/>
            <person name="Larimer F."/>
            <person name="Land M."/>
            <person name="Hauser L."/>
            <person name="Kyrpides N."/>
            <person name="Lykidis A."/>
            <person name="Mesbah N.M."/>
            <person name="Wiegel J."/>
        </authorList>
    </citation>
    <scope>NUCLEOTIDE SEQUENCE [LARGE SCALE GENOMIC DNA]</scope>
    <source>
        <strain evidence="2">ATCC BAA-1301 / DSM 18059 / JW/NM-WN-LF</strain>
    </source>
</reference>
<dbReference type="EMBL" id="CP001034">
    <property type="protein sequence ID" value="ACB84641.1"/>
    <property type="molecule type" value="Genomic_DNA"/>
</dbReference>
<sequence length="47" mass="5745">MYPLFQILPFAILLAFWSYFDISQNSFNRRVQLSTTEYRRVKLISRN</sequence>
<proteinExistence type="predicted"/>
<evidence type="ECO:0000313" key="2">
    <source>
        <dbReference type="Proteomes" id="UP000001683"/>
    </source>
</evidence>
<organism evidence="1 2">
    <name type="scientific">Natranaerobius thermophilus (strain ATCC BAA-1301 / DSM 18059 / JW/NM-WN-LF)</name>
    <dbReference type="NCBI Taxonomy" id="457570"/>
    <lineage>
        <taxon>Bacteria</taxon>
        <taxon>Bacillati</taxon>
        <taxon>Bacillota</taxon>
        <taxon>Clostridia</taxon>
        <taxon>Natranaerobiales</taxon>
        <taxon>Natranaerobiaceae</taxon>
        <taxon>Natranaerobius</taxon>
    </lineage>
</organism>
<dbReference type="STRING" id="457570.Nther_1057"/>
<dbReference type="KEGG" id="nth:Nther_1057"/>
<dbReference type="InParanoid" id="B2A118"/>
<gene>
    <name evidence="1" type="ordered locus">Nther_1057</name>
</gene>
<evidence type="ECO:0000313" key="1">
    <source>
        <dbReference type="EMBL" id="ACB84641.1"/>
    </source>
</evidence>
<dbReference type="AlphaFoldDB" id="B2A118"/>
<accession>B2A118</accession>
<dbReference type="Proteomes" id="UP000001683">
    <property type="component" value="Chromosome"/>
</dbReference>